<evidence type="ECO:0000313" key="23">
    <source>
        <dbReference type="Proteomes" id="UP000050795"/>
    </source>
</evidence>
<dbReference type="InterPro" id="IPR057498">
    <property type="entry name" value="Rtel1_ARCH"/>
</dbReference>
<evidence type="ECO:0000256" key="11">
    <source>
        <dbReference type="ARBA" id="ARBA00023004"/>
    </source>
</evidence>
<evidence type="ECO:0000256" key="15">
    <source>
        <dbReference type="ARBA" id="ARBA00023235"/>
    </source>
</evidence>
<dbReference type="GO" id="GO:0005524">
    <property type="term" value="F:ATP binding"/>
    <property type="evidence" value="ECO:0007669"/>
    <property type="project" value="UniProtKB-KW"/>
</dbReference>
<feature type="domain" description="Helicase ATP-binding" evidence="22">
    <location>
        <begin position="7"/>
        <end position="312"/>
    </location>
</feature>
<evidence type="ECO:0000313" key="25">
    <source>
        <dbReference type="WBParaSite" id="TREG1_113130.2"/>
    </source>
</evidence>
<evidence type="ECO:0000256" key="6">
    <source>
        <dbReference type="ARBA" id="ARBA00022771"/>
    </source>
</evidence>
<protein>
    <recommendedName>
        <fullName evidence="18">Regulator of telomere elongation helicase 1 homolog</fullName>
    </recommendedName>
</protein>
<comment type="subcellular location">
    <subcellularLocation>
        <location evidence="1">Nucleus</location>
    </subcellularLocation>
</comment>
<evidence type="ECO:0000256" key="19">
    <source>
        <dbReference type="PROSITE-ProRule" id="PRU00175"/>
    </source>
</evidence>
<sequence>MPQILVNGVEIDFPYKPYDCQLEYMTKVLLSLKEGKHAILESPTGTGKTLCLLCASLAWLDKQLVTPTELAPDGKRVNTMGNWLTGNSDNGDDKSNSIHQNLLENLEKMNSVYKIIFASRTHSQLAQAINALKTTVYSKRNVSVVGSRDQLCLLPDVSQLESNSAKIYACRMRVQTRTCEYYRNFDSKRDDILANLKSEGIVDIEDLASFGQKTRCCPYFISRELKTDSNLVFMPYNYLLDPRIRTLYNINLENTAVIFDEAHNIEQVCEDASSVTLTSALLASAIEHVRCVCEVVFNHTMESEEAELTDETGYNTQKQSTSSTVVRKGLFDMTQPKETAIEALNIEKMITLKGQLIELERLIDELNVPPEGLTKDGSFIFDLLGRAGINHWTNNTIQTVIDEIISYTNSTQNVKVRKTKGLHEVGEFLKTVFGYLPGEANVSFNFKTQFKLQHDESINCYRLHIKDDILPSVKNKFTTNNIWDTRDAVKQSATDTGATNRTISYWCFSPGRAIQELIRQKVRCIILTSGTLYPIEPLEAELNMKFPITLQNPHVINSDQLHLSVIPRGPDGEKLNASYSVRETSAYRNSLGLLLVQLAQSVPAGLLIFFPSYAFMSQCIEYWKNGDIFEKLLRIKQIFIEPREKNQFNKVFNDYRVSACSTNSNGAILFAVMRGRVSEGLDLADDAGRGVAILGLPYAPFHDPRVRLKMAYLDEQCVKLKSNAKQDKEQKNLLDKYPTGRQWYNLQAWRAINQAVGRVIRHYKDYGIIYLCDERFASSSAQTNLSSWMRSKRNVYDSVESVVRDTCEFFRNMRMKYPSSDQPASSSVANLSTDKCTSNSQRKRPLSTPNWSGILSNLPSASELNIFSPKLNDSLSLVTTYNSQLDHYQSTSMTKQDEHNIDSQKEISTSVSSSSSSIFDMVYSQSENIHQKTSLADSNSYCDDSLEEKLLQRKPCKRIRLLEQKTNSINVSENASSSSSSLTSNATDTLDSSASLKYLTLLKSVLKSSNRLNESEYANRLSDFKQYMKEYKHAIISNENSLENNQIVETLFTQLSRLFIPLETPGLLQDAICFLLPEHRKRYAELCHNLTGLPIVRRDLKNVSDNSAANLKQSPKPTEKSLGQLMKCCKCSANPAQVPLISCCKHIACFKCWRHIIEEGDRQCPVCRKLLRRRDLSRLT</sequence>
<evidence type="ECO:0000259" key="22">
    <source>
        <dbReference type="PROSITE" id="PS51193"/>
    </source>
</evidence>
<evidence type="ECO:0000256" key="10">
    <source>
        <dbReference type="ARBA" id="ARBA00022840"/>
    </source>
</evidence>
<evidence type="ECO:0000256" key="20">
    <source>
        <dbReference type="SAM" id="MobiDB-lite"/>
    </source>
</evidence>
<evidence type="ECO:0000256" key="16">
    <source>
        <dbReference type="ARBA" id="ARBA00023242"/>
    </source>
</evidence>
<reference evidence="23" key="1">
    <citation type="submission" date="2022-06" db="EMBL/GenBank/DDBJ databases">
        <authorList>
            <person name="Berger JAMES D."/>
            <person name="Berger JAMES D."/>
        </authorList>
    </citation>
    <scope>NUCLEOTIDE SEQUENCE [LARGE SCALE GENOMIC DNA]</scope>
</reference>
<keyword evidence="16" id="KW-0539">Nucleus</keyword>
<dbReference type="GO" id="GO:0045910">
    <property type="term" value="P:negative regulation of DNA recombination"/>
    <property type="evidence" value="ECO:0007669"/>
    <property type="project" value="TreeGrafter"/>
</dbReference>
<dbReference type="CDD" id="cd18788">
    <property type="entry name" value="SF2_C_XPD"/>
    <property type="match status" value="1"/>
</dbReference>
<name>A0AA85IQD4_TRIRE</name>
<dbReference type="GO" id="GO:1904430">
    <property type="term" value="P:negative regulation of t-circle formation"/>
    <property type="evidence" value="ECO:0007669"/>
    <property type="project" value="TreeGrafter"/>
</dbReference>
<keyword evidence="14" id="KW-0234">DNA repair</keyword>
<keyword evidence="23" id="KW-1185">Reference proteome</keyword>
<dbReference type="PROSITE" id="PS50089">
    <property type="entry name" value="ZF_RING_2"/>
    <property type="match status" value="1"/>
</dbReference>
<dbReference type="InterPro" id="IPR006555">
    <property type="entry name" value="ATP-dep_Helicase_C"/>
</dbReference>
<keyword evidence="15" id="KW-0413">Isomerase</keyword>
<dbReference type="InterPro" id="IPR027417">
    <property type="entry name" value="P-loop_NTPase"/>
</dbReference>
<evidence type="ECO:0000256" key="14">
    <source>
        <dbReference type="ARBA" id="ARBA00023204"/>
    </source>
</evidence>
<dbReference type="Pfam" id="PF06733">
    <property type="entry name" value="DEAD_2"/>
    <property type="match status" value="1"/>
</dbReference>
<feature type="compositionally biased region" description="Polar residues" evidence="20">
    <location>
        <begin position="819"/>
        <end position="840"/>
    </location>
</feature>
<evidence type="ECO:0000313" key="26">
    <source>
        <dbReference type="WBParaSite" id="TREG1_113130.3"/>
    </source>
</evidence>
<evidence type="ECO:0000256" key="3">
    <source>
        <dbReference type="ARBA" id="ARBA00022723"/>
    </source>
</evidence>
<dbReference type="GO" id="GO:0003677">
    <property type="term" value="F:DNA binding"/>
    <property type="evidence" value="ECO:0007669"/>
    <property type="project" value="UniProtKB-KW"/>
</dbReference>
<dbReference type="Pfam" id="PF23109">
    <property type="entry name" value="ARCH_RTEL1"/>
    <property type="match status" value="1"/>
</dbReference>
<dbReference type="WBParaSite" id="TREG1_113130.2">
    <property type="protein sequence ID" value="TREG1_113130.2"/>
    <property type="gene ID" value="TREG1_113130"/>
</dbReference>
<dbReference type="GO" id="GO:0051539">
    <property type="term" value="F:4 iron, 4 sulfur cluster binding"/>
    <property type="evidence" value="ECO:0007669"/>
    <property type="project" value="UniProtKB-KW"/>
</dbReference>
<keyword evidence="11" id="KW-0408">Iron</keyword>
<feature type="region of interest" description="Disordered" evidence="20">
    <location>
        <begin position="818"/>
        <end position="848"/>
    </location>
</feature>
<keyword evidence="3" id="KW-0479">Metal-binding</keyword>
<dbReference type="SUPFAM" id="SSF57850">
    <property type="entry name" value="RING/U-box"/>
    <property type="match status" value="1"/>
</dbReference>
<dbReference type="WBParaSite" id="TREG1_113130.3">
    <property type="protein sequence ID" value="TREG1_113130.3"/>
    <property type="gene ID" value="TREG1_113130"/>
</dbReference>
<dbReference type="InterPro" id="IPR013020">
    <property type="entry name" value="Rad3/Chl1-like"/>
</dbReference>
<dbReference type="Gene3D" id="3.40.50.300">
    <property type="entry name" value="P-loop containing nucleotide triphosphate hydrolases"/>
    <property type="match status" value="2"/>
</dbReference>
<evidence type="ECO:0000256" key="17">
    <source>
        <dbReference type="ARBA" id="ARBA00049360"/>
    </source>
</evidence>
<evidence type="ECO:0000259" key="21">
    <source>
        <dbReference type="PROSITE" id="PS50089"/>
    </source>
</evidence>
<dbReference type="WBParaSite" id="TREG1_113130.6">
    <property type="protein sequence ID" value="TREG1_113130.6"/>
    <property type="gene ID" value="TREG1_113130"/>
</dbReference>
<dbReference type="PANTHER" id="PTHR11472:SF34">
    <property type="entry name" value="REGULATOR OF TELOMERE ELONGATION HELICASE 1"/>
    <property type="match status" value="1"/>
</dbReference>
<evidence type="ECO:0000256" key="12">
    <source>
        <dbReference type="ARBA" id="ARBA00023014"/>
    </source>
</evidence>
<organism evidence="23 26">
    <name type="scientific">Trichobilharzia regenti</name>
    <name type="common">Nasal bird schistosome</name>
    <dbReference type="NCBI Taxonomy" id="157069"/>
    <lineage>
        <taxon>Eukaryota</taxon>
        <taxon>Metazoa</taxon>
        <taxon>Spiralia</taxon>
        <taxon>Lophotrochozoa</taxon>
        <taxon>Platyhelminthes</taxon>
        <taxon>Trematoda</taxon>
        <taxon>Digenea</taxon>
        <taxon>Strigeidida</taxon>
        <taxon>Schistosomatoidea</taxon>
        <taxon>Schistosomatidae</taxon>
        <taxon>Trichobilharzia</taxon>
    </lineage>
</organism>
<comment type="catalytic activity">
    <reaction evidence="17">
        <text>ATP + H2O = ADP + phosphate + H(+)</text>
        <dbReference type="Rhea" id="RHEA:13065"/>
        <dbReference type="ChEBI" id="CHEBI:15377"/>
        <dbReference type="ChEBI" id="CHEBI:15378"/>
        <dbReference type="ChEBI" id="CHEBI:30616"/>
        <dbReference type="ChEBI" id="CHEBI:43474"/>
        <dbReference type="ChEBI" id="CHEBI:456216"/>
    </reaction>
</comment>
<dbReference type="GO" id="GO:0090657">
    <property type="term" value="P:telomeric loop disassembly"/>
    <property type="evidence" value="ECO:0007669"/>
    <property type="project" value="TreeGrafter"/>
</dbReference>
<dbReference type="GO" id="GO:0006281">
    <property type="term" value="P:DNA repair"/>
    <property type="evidence" value="ECO:0007669"/>
    <property type="project" value="UniProtKB-KW"/>
</dbReference>
<dbReference type="GO" id="GO:0003678">
    <property type="term" value="F:DNA helicase activity"/>
    <property type="evidence" value="ECO:0007669"/>
    <property type="project" value="InterPro"/>
</dbReference>
<dbReference type="InterPro" id="IPR001841">
    <property type="entry name" value="Znf_RING"/>
</dbReference>
<evidence type="ECO:0000256" key="2">
    <source>
        <dbReference type="ARBA" id="ARBA00022485"/>
    </source>
</evidence>
<dbReference type="GO" id="GO:0008270">
    <property type="term" value="F:zinc ion binding"/>
    <property type="evidence" value="ECO:0007669"/>
    <property type="project" value="UniProtKB-KW"/>
</dbReference>
<evidence type="ECO:0000256" key="1">
    <source>
        <dbReference type="ARBA" id="ARBA00004123"/>
    </source>
</evidence>
<keyword evidence="7" id="KW-0378">Hydrolase</keyword>
<evidence type="ECO:0000256" key="18">
    <source>
        <dbReference type="ARBA" id="ARBA00073810"/>
    </source>
</evidence>
<keyword evidence="10" id="KW-0067">ATP-binding</keyword>
<dbReference type="FunFam" id="3.40.50.300:FF:000431">
    <property type="entry name" value="Regulator of telomere elongation helicase 1"/>
    <property type="match status" value="1"/>
</dbReference>
<dbReference type="InterPro" id="IPR006554">
    <property type="entry name" value="Helicase-like_DEXD_c2"/>
</dbReference>
<evidence type="ECO:0000256" key="13">
    <source>
        <dbReference type="ARBA" id="ARBA00023125"/>
    </source>
</evidence>
<keyword evidence="8" id="KW-0347">Helicase</keyword>
<dbReference type="AlphaFoldDB" id="A0AA85IQD4"/>
<keyword evidence="12" id="KW-0411">Iron-sulfur</keyword>
<dbReference type="Gene3D" id="3.30.40.10">
    <property type="entry name" value="Zinc/RING finger domain, C3HC4 (zinc finger)"/>
    <property type="match status" value="1"/>
</dbReference>
<dbReference type="WBParaSite" id="TREG1_113130.5">
    <property type="protein sequence ID" value="TREG1_113130.5"/>
    <property type="gene ID" value="TREG1_113130"/>
</dbReference>
<dbReference type="Pfam" id="PF23116">
    <property type="entry name" value="HHD_RTEL1"/>
    <property type="match status" value="1"/>
</dbReference>
<dbReference type="SUPFAM" id="SSF52540">
    <property type="entry name" value="P-loop containing nucleoside triphosphate hydrolases"/>
    <property type="match status" value="2"/>
</dbReference>
<evidence type="ECO:0000256" key="7">
    <source>
        <dbReference type="ARBA" id="ARBA00022801"/>
    </source>
</evidence>
<dbReference type="SMART" id="SM00491">
    <property type="entry name" value="HELICc2"/>
    <property type="match status" value="1"/>
</dbReference>
<dbReference type="InterPro" id="IPR013083">
    <property type="entry name" value="Znf_RING/FYVE/PHD"/>
</dbReference>
<keyword evidence="13" id="KW-0238">DNA-binding</keyword>
<dbReference type="PANTHER" id="PTHR11472">
    <property type="entry name" value="DNA REPAIR DEAD HELICASE RAD3/XP-D SUBFAMILY MEMBER"/>
    <property type="match status" value="1"/>
</dbReference>
<accession>A0AA85IQD4</accession>
<dbReference type="Proteomes" id="UP000050795">
    <property type="component" value="Unassembled WGS sequence"/>
</dbReference>
<reference evidence="24 25" key="2">
    <citation type="submission" date="2023-11" db="UniProtKB">
        <authorList>
            <consortium name="WormBaseParasite"/>
        </authorList>
    </citation>
    <scope>IDENTIFICATION</scope>
</reference>
<evidence type="ECO:0000256" key="9">
    <source>
        <dbReference type="ARBA" id="ARBA00022833"/>
    </source>
</evidence>
<dbReference type="NCBIfam" id="TIGR00604">
    <property type="entry name" value="rad3"/>
    <property type="match status" value="1"/>
</dbReference>
<keyword evidence="4" id="KW-0547">Nucleotide-binding</keyword>
<dbReference type="CDD" id="cd16449">
    <property type="entry name" value="RING-HC"/>
    <property type="match status" value="1"/>
</dbReference>
<proteinExistence type="predicted"/>
<dbReference type="GO" id="GO:0005634">
    <property type="term" value="C:nucleus"/>
    <property type="evidence" value="ECO:0007669"/>
    <property type="project" value="UniProtKB-SubCell"/>
</dbReference>
<dbReference type="InterPro" id="IPR010614">
    <property type="entry name" value="RAD3-like_helicase_DEAD"/>
</dbReference>
<dbReference type="WBParaSite" id="TREG1_113130.1">
    <property type="protein sequence ID" value="TREG1_113130.1"/>
    <property type="gene ID" value="TREG1_113130"/>
</dbReference>
<feature type="domain" description="RING-type" evidence="21">
    <location>
        <begin position="1128"/>
        <end position="1168"/>
    </location>
</feature>
<evidence type="ECO:0000256" key="5">
    <source>
        <dbReference type="ARBA" id="ARBA00022763"/>
    </source>
</evidence>
<keyword evidence="6 19" id="KW-0863">Zinc-finger</keyword>
<evidence type="ECO:0000313" key="24">
    <source>
        <dbReference type="WBParaSite" id="TREG1_113130.1"/>
    </source>
</evidence>
<keyword evidence="9" id="KW-0862">Zinc</keyword>
<dbReference type="SMART" id="SM00488">
    <property type="entry name" value="DEXDc2"/>
    <property type="match status" value="1"/>
</dbReference>
<dbReference type="GO" id="GO:0070182">
    <property type="term" value="F:DNA polymerase binding"/>
    <property type="evidence" value="ECO:0007669"/>
    <property type="project" value="TreeGrafter"/>
</dbReference>
<dbReference type="GO" id="GO:0016818">
    <property type="term" value="F:hydrolase activity, acting on acid anhydrides, in phosphorus-containing anhydrides"/>
    <property type="evidence" value="ECO:0007669"/>
    <property type="project" value="InterPro"/>
</dbReference>
<keyword evidence="2" id="KW-0004">4Fe-4S</keyword>
<keyword evidence="5" id="KW-0227">DNA damage</keyword>
<dbReference type="WBParaSite" id="TREG1_113130.4">
    <property type="protein sequence ID" value="TREG1_113130.4"/>
    <property type="gene ID" value="TREG1_113130"/>
</dbReference>
<dbReference type="InterPro" id="IPR014013">
    <property type="entry name" value="Helic_SF1/SF2_ATP-bd_DinG/Rad3"/>
</dbReference>
<dbReference type="Pfam" id="PF13307">
    <property type="entry name" value="Helicase_C_2"/>
    <property type="match status" value="1"/>
</dbReference>
<dbReference type="GO" id="GO:0010569">
    <property type="term" value="P:regulation of double-strand break repair via homologous recombination"/>
    <property type="evidence" value="ECO:0007669"/>
    <property type="project" value="TreeGrafter"/>
</dbReference>
<dbReference type="PROSITE" id="PS51193">
    <property type="entry name" value="HELICASE_ATP_BIND_2"/>
    <property type="match status" value="1"/>
</dbReference>
<dbReference type="InterPro" id="IPR045028">
    <property type="entry name" value="DinG/Rad3-like"/>
</dbReference>
<evidence type="ECO:0000256" key="8">
    <source>
        <dbReference type="ARBA" id="ARBA00022806"/>
    </source>
</evidence>
<evidence type="ECO:0000256" key="4">
    <source>
        <dbReference type="ARBA" id="ARBA00022741"/>
    </source>
</evidence>